<feature type="coiled-coil region" evidence="1">
    <location>
        <begin position="176"/>
        <end position="224"/>
    </location>
</feature>
<evidence type="ECO:0000313" key="2">
    <source>
        <dbReference type="EMBL" id="KAJ3665110.1"/>
    </source>
</evidence>
<evidence type="ECO:0000256" key="1">
    <source>
        <dbReference type="SAM" id="Coils"/>
    </source>
</evidence>
<sequence length="299" mass="33011">MSSSNKRNEDSLPKVIVCGITEQNIPKLIVCDEGTKKSKRVCAAGLCDDQDQHEDLCYPQSCCPPPCGPPPCCPPPSCCPPPCHPPPCGPPSCIPPSCAALVQKNCMLRDMQNQLLCDVENKRKAIEDLQNSLYSLECEVDFLSRQNANLCCKLQQTGNSQGCAKEQTRGSCGKGLKGLQCKVEDFSESTKSLEQQVCNISSYLKDMRNQLTEVQAEREKLNKCKKIMLVCPPPTCPMPPPSCDGWKPPTCPRRCSFRGNIPTPKTEIPREKNYEQKSGKFGSIVKQFFASFGKSKQTK</sequence>
<comment type="caution">
    <text evidence="2">The sequence shown here is derived from an EMBL/GenBank/DDBJ whole genome shotgun (WGS) entry which is preliminary data.</text>
</comment>
<name>A0AA38IZL4_9CUCU</name>
<feature type="coiled-coil region" evidence="1">
    <location>
        <begin position="112"/>
        <end position="146"/>
    </location>
</feature>
<evidence type="ECO:0000313" key="3">
    <source>
        <dbReference type="Proteomes" id="UP001168821"/>
    </source>
</evidence>
<organism evidence="2 3">
    <name type="scientific">Zophobas morio</name>
    <dbReference type="NCBI Taxonomy" id="2755281"/>
    <lineage>
        <taxon>Eukaryota</taxon>
        <taxon>Metazoa</taxon>
        <taxon>Ecdysozoa</taxon>
        <taxon>Arthropoda</taxon>
        <taxon>Hexapoda</taxon>
        <taxon>Insecta</taxon>
        <taxon>Pterygota</taxon>
        <taxon>Neoptera</taxon>
        <taxon>Endopterygota</taxon>
        <taxon>Coleoptera</taxon>
        <taxon>Polyphaga</taxon>
        <taxon>Cucujiformia</taxon>
        <taxon>Tenebrionidae</taxon>
        <taxon>Zophobas</taxon>
    </lineage>
</organism>
<proteinExistence type="predicted"/>
<keyword evidence="1" id="KW-0175">Coiled coil</keyword>
<reference evidence="2" key="1">
    <citation type="journal article" date="2023" name="G3 (Bethesda)">
        <title>Whole genome assemblies of Zophobas morio and Tenebrio molitor.</title>
        <authorList>
            <person name="Kaur S."/>
            <person name="Stinson S.A."/>
            <person name="diCenzo G.C."/>
        </authorList>
    </citation>
    <scope>NUCLEOTIDE SEQUENCE</scope>
    <source>
        <strain evidence="2">QUZm001</strain>
    </source>
</reference>
<keyword evidence="3" id="KW-1185">Reference proteome</keyword>
<accession>A0AA38IZL4</accession>
<dbReference type="Proteomes" id="UP001168821">
    <property type="component" value="Unassembled WGS sequence"/>
</dbReference>
<gene>
    <name evidence="2" type="ORF">Zmor_000623</name>
</gene>
<protein>
    <submittedName>
        <fullName evidence="2">Uncharacterized protein</fullName>
    </submittedName>
</protein>
<dbReference type="EMBL" id="JALNTZ010000001">
    <property type="protein sequence ID" value="KAJ3665110.1"/>
    <property type="molecule type" value="Genomic_DNA"/>
</dbReference>
<dbReference type="AlphaFoldDB" id="A0AA38IZL4"/>